<dbReference type="Gene3D" id="3.90.1010.20">
    <property type="match status" value="1"/>
</dbReference>
<dbReference type="InterPro" id="IPR007329">
    <property type="entry name" value="FMN-bd"/>
</dbReference>
<keyword evidence="1" id="KW-1133">Transmembrane helix</keyword>
<reference evidence="3 4" key="1">
    <citation type="submission" date="2015-11" db="EMBL/GenBank/DDBJ databases">
        <authorList>
            <person name="Zhang Y."/>
            <person name="Guo Z."/>
        </authorList>
    </citation>
    <scope>NUCLEOTIDE SEQUENCE [LARGE SCALE GENOMIC DNA]</scope>
    <source>
        <strain evidence="3 4">ChDC F174</strain>
    </source>
</reference>
<evidence type="ECO:0000313" key="4">
    <source>
        <dbReference type="Proteomes" id="UP000063275"/>
    </source>
</evidence>
<dbReference type="GO" id="GO:0010181">
    <property type="term" value="F:FMN binding"/>
    <property type="evidence" value="ECO:0007669"/>
    <property type="project" value="InterPro"/>
</dbReference>
<sequence>MNFKDFGIREWLVIVFIILGLAAFAFEDIFKPKIYQAEGTGIGYNDDITLKVSAYKKSDKTIRVTNIEVEHTDTDEIGGVAVQKLVEEIKAKQRFEDFDFVAGATFTSEGFKEALTMAIDDIRNQQ</sequence>
<dbReference type="AlphaFoldDB" id="A0A0S2ZQ52"/>
<dbReference type="GO" id="GO:0016020">
    <property type="term" value="C:membrane"/>
    <property type="evidence" value="ECO:0007669"/>
    <property type="project" value="InterPro"/>
</dbReference>
<dbReference type="KEGG" id="fhw:RN87_09290"/>
<feature type="transmembrane region" description="Helical" evidence="1">
    <location>
        <begin position="6"/>
        <end position="26"/>
    </location>
</feature>
<dbReference type="Proteomes" id="UP000063275">
    <property type="component" value="Chromosome"/>
</dbReference>
<dbReference type="SMART" id="SM00900">
    <property type="entry name" value="FMN_bind"/>
    <property type="match status" value="1"/>
</dbReference>
<gene>
    <name evidence="3" type="ORF">RN87_09290</name>
</gene>
<protein>
    <submittedName>
        <fullName evidence="3">FMN-binding protein</fullName>
    </submittedName>
</protein>
<organism evidence="3">
    <name type="scientific">Fusobacterium hwasookii ChDC F174</name>
    <dbReference type="NCBI Taxonomy" id="1307442"/>
    <lineage>
        <taxon>Bacteria</taxon>
        <taxon>Fusobacteriati</taxon>
        <taxon>Fusobacteriota</taxon>
        <taxon>Fusobacteriia</taxon>
        <taxon>Fusobacteriales</taxon>
        <taxon>Fusobacteriaceae</taxon>
        <taxon>Fusobacterium</taxon>
    </lineage>
</organism>
<evidence type="ECO:0000259" key="2">
    <source>
        <dbReference type="SMART" id="SM00900"/>
    </source>
</evidence>
<accession>A0A0S2ZQ52</accession>
<dbReference type="OrthoDB" id="90698at2"/>
<dbReference type="EMBL" id="CP013331">
    <property type="protein sequence ID" value="ALQ40716.1"/>
    <property type="molecule type" value="Genomic_DNA"/>
</dbReference>
<evidence type="ECO:0000313" key="3">
    <source>
        <dbReference type="EMBL" id="ALQ40716.1"/>
    </source>
</evidence>
<keyword evidence="1" id="KW-0812">Transmembrane</keyword>
<evidence type="ECO:0000256" key="1">
    <source>
        <dbReference type="SAM" id="Phobius"/>
    </source>
</evidence>
<name>A0A0S2ZQ52_9FUSO</name>
<dbReference type="RefSeq" id="WP_005918446.1">
    <property type="nucleotide sequence ID" value="NZ_ATKF01000033.1"/>
</dbReference>
<dbReference type="Pfam" id="PF04205">
    <property type="entry name" value="FMN_bind"/>
    <property type="match status" value="1"/>
</dbReference>
<keyword evidence="1" id="KW-0472">Membrane</keyword>
<feature type="domain" description="FMN-binding" evidence="2">
    <location>
        <begin position="43"/>
        <end position="122"/>
    </location>
</feature>
<proteinExistence type="predicted"/>